<dbReference type="InterPro" id="IPR043145">
    <property type="entry name" value="Znf_ZZ_sf"/>
</dbReference>
<feature type="domain" description="ZZ-type" evidence="10">
    <location>
        <begin position="1052"/>
        <end position="1114"/>
    </location>
</feature>
<keyword evidence="1" id="KW-0433">Leucine-rich repeat</keyword>
<keyword evidence="6" id="KW-0611">Plant defense</keyword>
<dbReference type="PROSITE" id="PS50135">
    <property type="entry name" value="ZF_ZZ_2"/>
    <property type="match status" value="1"/>
</dbReference>
<name>A0A7J6WB14_THATH</name>
<dbReference type="SMART" id="SM00369">
    <property type="entry name" value="LRR_TYP"/>
    <property type="match status" value="2"/>
</dbReference>
<dbReference type="GO" id="GO:0005524">
    <property type="term" value="F:ATP binding"/>
    <property type="evidence" value="ECO:0007669"/>
    <property type="project" value="UniProtKB-KW"/>
</dbReference>
<keyword evidence="5 9" id="KW-0863">Zinc-finger</keyword>
<evidence type="ECO:0000256" key="3">
    <source>
        <dbReference type="ARBA" id="ARBA00022737"/>
    </source>
</evidence>
<dbReference type="PANTHER" id="PTHR36766">
    <property type="entry name" value="PLANT BROAD-SPECTRUM MILDEW RESISTANCE PROTEIN RPW8"/>
    <property type="match status" value="1"/>
</dbReference>
<dbReference type="CDD" id="cd02338">
    <property type="entry name" value="ZZ_PCMF_like"/>
    <property type="match status" value="1"/>
</dbReference>
<comment type="caution">
    <text evidence="11">The sequence shown here is derived from an EMBL/GenBank/DDBJ whole genome shotgun (WGS) entry which is preliminary data.</text>
</comment>
<dbReference type="InterPro" id="IPR038005">
    <property type="entry name" value="RX-like_CC"/>
</dbReference>
<dbReference type="FunFam" id="1.10.10.10:FF:000322">
    <property type="entry name" value="Probable disease resistance protein At1g63360"/>
    <property type="match status" value="1"/>
</dbReference>
<dbReference type="Pfam" id="PF23598">
    <property type="entry name" value="LRR_14"/>
    <property type="match status" value="1"/>
</dbReference>
<dbReference type="GO" id="GO:0008270">
    <property type="term" value="F:zinc ion binding"/>
    <property type="evidence" value="ECO:0007669"/>
    <property type="project" value="UniProtKB-KW"/>
</dbReference>
<dbReference type="GO" id="GO:0051707">
    <property type="term" value="P:response to other organism"/>
    <property type="evidence" value="ECO:0007669"/>
    <property type="project" value="UniProtKB-ARBA"/>
</dbReference>
<keyword evidence="2" id="KW-0479">Metal-binding</keyword>
<dbReference type="InterPro" id="IPR032675">
    <property type="entry name" value="LRR_dom_sf"/>
</dbReference>
<dbReference type="Gene3D" id="3.40.50.300">
    <property type="entry name" value="P-loop containing nucleotide triphosphate hydrolases"/>
    <property type="match status" value="1"/>
</dbReference>
<dbReference type="Gene3D" id="3.80.10.10">
    <property type="entry name" value="Ribonuclease Inhibitor"/>
    <property type="match status" value="3"/>
</dbReference>
<dbReference type="Gene3D" id="1.10.8.430">
    <property type="entry name" value="Helical domain of apoptotic protease-activating factors"/>
    <property type="match status" value="1"/>
</dbReference>
<dbReference type="SUPFAM" id="SSF52058">
    <property type="entry name" value="L domain-like"/>
    <property type="match status" value="1"/>
</dbReference>
<keyword evidence="12" id="KW-1185">Reference proteome</keyword>
<dbReference type="CDD" id="cd14798">
    <property type="entry name" value="RX-CC_like"/>
    <property type="match status" value="1"/>
</dbReference>
<dbReference type="Gene3D" id="1.20.5.4130">
    <property type="match status" value="1"/>
</dbReference>
<dbReference type="AlphaFoldDB" id="A0A7J6WB14"/>
<evidence type="ECO:0000313" key="11">
    <source>
        <dbReference type="EMBL" id="KAF5194481.1"/>
    </source>
</evidence>
<keyword evidence="7" id="KW-0862">Zinc</keyword>
<dbReference type="Pfam" id="PF00931">
    <property type="entry name" value="NB-ARC"/>
    <property type="match status" value="1"/>
</dbReference>
<evidence type="ECO:0000256" key="4">
    <source>
        <dbReference type="ARBA" id="ARBA00022741"/>
    </source>
</evidence>
<dbReference type="Pfam" id="PF00569">
    <property type="entry name" value="ZZ"/>
    <property type="match status" value="1"/>
</dbReference>
<protein>
    <submittedName>
        <fullName evidence="11">Disease resistance protein rga2</fullName>
    </submittedName>
</protein>
<dbReference type="Pfam" id="PF23559">
    <property type="entry name" value="WHD_DRP"/>
    <property type="match status" value="1"/>
</dbReference>
<dbReference type="GO" id="GO:0043531">
    <property type="term" value="F:ADP binding"/>
    <property type="evidence" value="ECO:0007669"/>
    <property type="project" value="InterPro"/>
</dbReference>
<dbReference type="SUPFAM" id="SSF57850">
    <property type="entry name" value="RING/U-box"/>
    <property type="match status" value="1"/>
</dbReference>
<dbReference type="InterPro" id="IPR000433">
    <property type="entry name" value="Znf_ZZ"/>
</dbReference>
<evidence type="ECO:0000256" key="2">
    <source>
        <dbReference type="ARBA" id="ARBA00022723"/>
    </source>
</evidence>
<dbReference type="EMBL" id="JABWDY010018643">
    <property type="protein sequence ID" value="KAF5194481.1"/>
    <property type="molecule type" value="Genomic_DNA"/>
</dbReference>
<reference evidence="11 12" key="1">
    <citation type="submission" date="2020-06" db="EMBL/GenBank/DDBJ databases">
        <title>Transcriptomic and genomic resources for Thalictrum thalictroides and T. hernandezii: Facilitating candidate gene discovery in an emerging model plant lineage.</title>
        <authorList>
            <person name="Arias T."/>
            <person name="Riano-Pachon D.M."/>
            <person name="Di Stilio V.S."/>
        </authorList>
    </citation>
    <scope>NUCLEOTIDE SEQUENCE [LARGE SCALE GENOMIC DNA]</scope>
    <source>
        <strain evidence="12">cv. WT478/WT964</strain>
        <tissue evidence="11">Leaves</tissue>
    </source>
</reference>
<dbReference type="InterPro" id="IPR042197">
    <property type="entry name" value="Apaf_helical"/>
</dbReference>
<dbReference type="InterPro" id="IPR041118">
    <property type="entry name" value="Rx_N"/>
</dbReference>
<evidence type="ECO:0000256" key="6">
    <source>
        <dbReference type="ARBA" id="ARBA00022821"/>
    </source>
</evidence>
<dbReference type="SUPFAM" id="SSF52047">
    <property type="entry name" value="RNI-like"/>
    <property type="match status" value="1"/>
</dbReference>
<gene>
    <name evidence="11" type="ORF">FRX31_015933</name>
</gene>
<evidence type="ECO:0000313" key="12">
    <source>
        <dbReference type="Proteomes" id="UP000554482"/>
    </source>
</evidence>
<proteinExistence type="predicted"/>
<evidence type="ECO:0000256" key="1">
    <source>
        <dbReference type="ARBA" id="ARBA00022614"/>
    </source>
</evidence>
<keyword evidence="4" id="KW-0547">Nucleotide-binding</keyword>
<dbReference type="SMART" id="SM00291">
    <property type="entry name" value="ZnF_ZZ"/>
    <property type="match status" value="1"/>
</dbReference>
<dbReference type="InterPro" id="IPR055414">
    <property type="entry name" value="LRR_R13L4/SHOC2-like"/>
</dbReference>
<dbReference type="InterPro" id="IPR036388">
    <property type="entry name" value="WH-like_DNA-bd_sf"/>
</dbReference>
<dbReference type="PANTHER" id="PTHR36766:SF40">
    <property type="entry name" value="DISEASE RESISTANCE PROTEIN RGA3"/>
    <property type="match status" value="1"/>
</dbReference>
<dbReference type="InterPro" id="IPR058922">
    <property type="entry name" value="WHD_DRP"/>
</dbReference>
<keyword evidence="8" id="KW-0067">ATP-binding</keyword>
<evidence type="ECO:0000256" key="8">
    <source>
        <dbReference type="ARBA" id="ARBA00022840"/>
    </source>
</evidence>
<dbReference type="InterPro" id="IPR003591">
    <property type="entry name" value="Leu-rich_rpt_typical-subtyp"/>
</dbReference>
<accession>A0A7J6WB14</accession>
<keyword evidence="3" id="KW-0677">Repeat</keyword>
<organism evidence="11 12">
    <name type="scientific">Thalictrum thalictroides</name>
    <name type="common">Rue-anemone</name>
    <name type="synonym">Anemone thalictroides</name>
    <dbReference type="NCBI Taxonomy" id="46969"/>
    <lineage>
        <taxon>Eukaryota</taxon>
        <taxon>Viridiplantae</taxon>
        <taxon>Streptophyta</taxon>
        <taxon>Embryophyta</taxon>
        <taxon>Tracheophyta</taxon>
        <taxon>Spermatophyta</taxon>
        <taxon>Magnoliopsida</taxon>
        <taxon>Ranunculales</taxon>
        <taxon>Ranunculaceae</taxon>
        <taxon>Thalictroideae</taxon>
        <taxon>Thalictrum</taxon>
    </lineage>
</organism>
<dbReference type="Pfam" id="PF18052">
    <property type="entry name" value="Rx_N"/>
    <property type="match status" value="1"/>
</dbReference>
<dbReference type="InterPro" id="IPR027417">
    <property type="entry name" value="P-loop_NTPase"/>
</dbReference>
<dbReference type="PRINTS" id="PR00364">
    <property type="entry name" value="DISEASERSIST"/>
</dbReference>
<evidence type="ECO:0000256" key="7">
    <source>
        <dbReference type="ARBA" id="ARBA00022833"/>
    </source>
</evidence>
<dbReference type="GO" id="GO:0006952">
    <property type="term" value="P:defense response"/>
    <property type="evidence" value="ECO:0007669"/>
    <property type="project" value="UniProtKB-KW"/>
</dbReference>
<evidence type="ECO:0000256" key="5">
    <source>
        <dbReference type="ARBA" id="ARBA00022771"/>
    </source>
</evidence>
<evidence type="ECO:0000259" key="10">
    <source>
        <dbReference type="PROSITE" id="PS50135"/>
    </source>
</evidence>
<dbReference type="Gene3D" id="3.30.60.90">
    <property type="match status" value="1"/>
</dbReference>
<dbReference type="InterPro" id="IPR002182">
    <property type="entry name" value="NB-ARC"/>
</dbReference>
<dbReference type="Proteomes" id="UP000554482">
    <property type="component" value="Unassembled WGS sequence"/>
</dbReference>
<evidence type="ECO:0000256" key="9">
    <source>
        <dbReference type="PROSITE-ProRule" id="PRU00228"/>
    </source>
</evidence>
<dbReference type="Gene3D" id="1.10.10.10">
    <property type="entry name" value="Winged helix-like DNA-binding domain superfamily/Winged helix DNA-binding domain"/>
    <property type="match status" value="1"/>
</dbReference>
<dbReference type="SUPFAM" id="SSF52540">
    <property type="entry name" value="P-loop containing nucleoside triphosphate hydrolases"/>
    <property type="match status" value="1"/>
</dbReference>
<dbReference type="OrthoDB" id="5279713at2759"/>
<sequence>MAEALVSFLLEQLGSIVIGELVQEVKLIKGVEKEVESLTATLRMIQVVLKDADEKQVKDEAVKLWLEQLKDVSYDADDVLEEWFTRTLLSKLQKPEVNAPIKQNVSSILFSLVCCFKPVVERHEVGAKIRDLNERLDGIAEKKDRYKFTETRSEKESRPITSSVVDVSDIIGRNDDKEILVSKLLGESSYRDSKVPVISIVGTAGFGKTTLAKLILKEERVISYFEKQLWVCVSDPFDHQKVVKQIVEAATGKVIDAVSWEALLKLLLESVKGKRFILVLDDVWTYNVEDWYQLKTSLDGGAVGSRIIITTRDEKIAKLMHSTYIHLLKQLSSDDSFKMFQHIAFWGREDDLEFLQDVAKDIAHKCKGVPISIKVLATAMQLKKNIQDWQSVQASNTWNVQEGGVGFLPSILFSYYALPAELKSCLVYCAILPKDSKIIKKEIVELWMAQGYLGNDGSKDLESEGGHYFEDLAMRSFFQDFEKDSKGNIIGCKMHDLVHDFVQFLSKSETCILNEAEELKNANVRHLSTFTFDLPSICKLKKLRTLRHVLDYWETLKITDLGLLHQLTCLRVLDLSGSDLQELPSDVGMLLHLRYLNLSHTKLRELPENICNLLNLQTLKLELCSILATLPKGIGKLCNLRHLVIEGTESLIYLPHGLGRLSCLRTLSKFIIGDGNEIEGEGCNIRELGILDHLQGELRISNLGQVGNANEATEAKLKKKINLQSLILSFQYDREQNDDDERILEGLVPHTNLEELNVFGYKGTKLPDWILSLSNLVKLRLDYLFYLQLPALGKLHFLEVLELKCLRSVERIGEEFYGLSSYGGGDVGERDSVEQQQRQQIIFPRLKKLEFSNLYNWKEWDLPYPNGNKIEFFPNLVELNIFHCFPLQALPLGLGMLKSLESLKLNWMKEWEGETIPELKMDSMSTTSITIMPCLRKLEIEACPKLKVIPFYIFSHGLKISYYPNLNYFQISWYSQSSLPEGFNQLTSIRQLVFRDCKNLHFGPDDLKHLTMLEKLEIGDCPILAERFRGGGEISSSSSHIYNISIKSDNVHTSIQCDNCEMSPIVGKRYQCKDCDKTFDLCEECYNTPSKHTHLVNQHHRKGHTFELIANRGDSPVPVHPNDPSKDAEGCLVVAKSAEIEEQNKS</sequence>